<gene>
    <name evidence="1" type="ORF">Anapl_00075</name>
</gene>
<accession>R0LPV4</accession>
<organism evidence="1 2">
    <name type="scientific">Anas platyrhynchos</name>
    <name type="common">Mallard</name>
    <name type="synonym">Anas boschas</name>
    <dbReference type="NCBI Taxonomy" id="8839"/>
    <lineage>
        <taxon>Eukaryota</taxon>
        <taxon>Metazoa</taxon>
        <taxon>Chordata</taxon>
        <taxon>Craniata</taxon>
        <taxon>Vertebrata</taxon>
        <taxon>Euteleostomi</taxon>
        <taxon>Archelosauria</taxon>
        <taxon>Archosauria</taxon>
        <taxon>Dinosauria</taxon>
        <taxon>Saurischia</taxon>
        <taxon>Theropoda</taxon>
        <taxon>Coelurosauria</taxon>
        <taxon>Aves</taxon>
        <taxon>Neognathae</taxon>
        <taxon>Galloanserae</taxon>
        <taxon>Anseriformes</taxon>
        <taxon>Anatidae</taxon>
        <taxon>Anatinae</taxon>
        <taxon>Anas</taxon>
    </lineage>
</organism>
<evidence type="ECO:0000313" key="2">
    <source>
        <dbReference type="Proteomes" id="UP000296049"/>
    </source>
</evidence>
<sequence>MHVLRGMEPLSHASCLTWAGKAQARAWVSGVCAGAAPGARFTSIVVLLRAGDQVAGAGPVLSTVELLVQWKHHNLLRENISLYPHKTSNTCLEGFLHPWLLTCKCKKRRKKIDVIKRKGGTALNSSGAVGNLKPPLAVGALPTLLELCPPGRTCLESFSGWAQLGSAPSEELRHQVRRQEPTLTMSTAESGAASLGLCCFDLVPHRHFCSFRSLAESHRLVPTGAQY</sequence>
<dbReference type="AlphaFoldDB" id="R0LPV4"/>
<dbReference type="EMBL" id="KB742833">
    <property type="protein sequence ID" value="EOB03770.1"/>
    <property type="molecule type" value="Genomic_DNA"/>
</dbReference>
<protein>
    <submittedName>
        <fullName evidence="1">Uncharacterized protein</fullName>
    </submittedName>
</protein>
<dbReference type="Proteomes" id="UP000296049">
    <property type="component" value="Unassembled WGS sequence"/>
</dbReference>
<evidence type="ECO:0000313" key="1">
    <source>
        <dbReference type="EMBL" id="EOB03770.1"/>
    </source>
</evidence>
<keyword evidence="2" id="KW-1185">Reference proteome</keyword>
<reference evidence="2" key="1">
    <citation type="journal article" date="2013" name="Nat. Genet.">
        <title>The duck genome and transcriptome provide insight into an avian influenza virus reservoir species.</title>
        <authorList>
            <person name="Huang Y."/>
            <person name="Li Y."/>
            <person name="Burt D.W."/>
            <person name="Chen H."/>
            <person name="Zhang Y."/>
            <person name="Qian W."/>
            <person name="Kim H."/>
            <person name="Gan S."/>
            <person name="Zhao Y."/>
            <person name="Li J."/>
            <person name="Yi K."/>
            <person name="Feng H."/>
            <person name="Zhu P."/>
            <person name="Li B."/>
            <person name="Liu Q."/>
            <person name="Fairley S."/>
            <person name="Magor K.E."/>
            <person name="Du Z."/>
            <person name="Hu X."/>
            <person name="Goodman L."/>
            <person name="Tafer H."/>
            <person name="Vignal A."/>
            <person name="Lee T."/>
            <person name="Kim K.W."/>
            <person name="Sheng Z."/>
            <person name="An Y."/>
            <person name="Searle S."/>
            <person name="Herrero J."/>
            <person name="Groenen M.A."/>
            <person name="Crooijmans R.P."/>
            <person name="Faraut T."/>
            <person name="Cai Q."/>
            <person name="Webster R.G."/>
            <person name="Aldridge J.R."/>
            <person name="Warren W.C."/>
            <person name="Bartschat S."/>
            <person name="Kehr S."/>
            <person name="Marz M."/>
            <person name="Stadler P.F."/>
            <person name="Smith J."/>
            <person name="Kraus R.H."/>
            <person name="Zhao Y."/>
            <person name="Ren L."/>
            <person name="Fei J."/>
            <person name="Morisson M."/>
            <person name="Kaiser P."/>
            <person name="Griffin D.K."/>
            <person name="Rao M."/>
            <person name="Pitel F."/>
            <person name="Wang J."/>
            <person name="Li N."/>
        </authorList>
    </citation>
    <scope>NUCLEOTIDE SEQUENCE [LARGE SCALE GENOMIC DNA]</scope>
</reference>
<proteinExistence type="predicted"/>
<name>R0LPV4_ANAPL</name>